<dbReference type="SUPFAM" id="SSF53649">
    <property type="entry name" value="Alkaline phosphatase-like"/>
    <property type="match status" value="1"/>
</dbReference>
<keyword evidence="5" id="KW-0106">Calcium</keyword>
<dbReference type="PROSITE" id="PS00149">
    <property type="entry name" value="SULFATASE_2"/>
    <property type="match status" value="1"/>
</dbReference>
<dbReference type="GeneID" id="100373276"/>
<feature type="signal peptide" evidence="7">
    <location>
        <begin position="1"/>
        <end position="18"/>
    </location>
</feature>
<protein>
    <submittedName>
        <fullName evidence="10">Arylsulfatase B-like</fullName>
    </submittedName>
</protein>
<keyword evidence="9" id="KW-1185">Reference proteome</keyword>
<dbReference type="RefSeq" id="XP_002738066.1">
    <property type="nucleotide sequence ID" value="XM_002738020.2"/>
</dbReference>
<evidence type="ECO:0000313" key="9">
    <source>
        <dbReference type="Proteomes" id="UP000694865"/>
    </source>
</evidence>
<dbReference type="InterPro" id="IPR000917">
    <property type="entry name" value="Sulfatase_N"/>
</dbReference>
<keyword evidence="3" id="KW-0479">Metal-binding</keyword>
<keyword evidence="6" id="KW-0325">Glycoprotein</keyword>
<feature type="domain" description="Sulfatase N-terminal" evidence="8">
    <location>
        <begin position="23"/>
        <end position="347"/>
    </location>
</feature>
<proteinExistence type="inferred from homology"/>
<name>A0ABM0GV95_SACKO</name>
<dbReference type="PANTHER" id="PTHR10342:SF274">
    <property type="entry name" value="ARYLSULFATASE B"/>
    <property type="match status" value="1"/>
</dbReference>
<dbReference type="Pfam" id="PF00884">
    <property type="entry name" value="Sulfatase"/>
    <property type="match status" value="1"/>
</dbReference>
<dbReference type="Gene3D" id="3.40.720.10">
    <property type="entry name" value="Alkaline Phosphatase, subunit A"/>
    <property type="match status" value="1"/>
</dbReference>
<reference evidence="10" key="1">
    <citation type="submission" date="2025-08" db="UniProtKB">
        <authorList>
            <consortium name="RefSeq"/>
        </authorList>
    </citation>
    <scope>IDENTIFICATION</scope>
    <source>
        <tissue evidence="10">Testes</tissue>
    </source>
</reference>
<evidence type="ECO:0000256" key="3">
    <source>
        <dbReference type="ARBA" id="ARBA00022723"/>
    </source>
</evidence>
<evidence type="ECO:0000256" key="6">
    <source>
        <dbReference type="ARBA" id="ARBA00023180"/>
    </source>
</evidence>
<dbReference type="Proteomes" id="UP000694865">
    <property type="component" value="Unplaced"/>
</dbReference>
<evidence type="ECO:0000256" key="2">
    <source>
        <dbReference type="ARBA" id="ARBA00008779"/>
    </source>
</evidence>
<dbReference type="InterPro" id="IPR024607">
    <property type="entry name" value="Sulfatase_CS"/>
</dbReference>
<keyword evidence="4" id="KW-0378">Hydrolase</keyword>
<keyword evidence="7" id="KW-0732">Signal</keyword>
<evidence type="ECO:0000256" key="1">
    <source>
        <dbReference type="ARBA" id="ARBA00001913"/>
    </source>
</evidence>
<organism evidence="9 10">
    <name type="scientific">Saccoglossus kowalevskii</name>
    <name type="common">Acorn worm</name>
    <dbReference type="NCBI Taxonomy" id="10224"/>
    <lineage>
        <taxon>Eukaryota</taxon>
        <taxon>Metazoa</taxon>
        <taxon>Hemichordata</taxon>
        <taxon>Enteropneusta</taxon>
        <taxon>Harrimaniidae</taxon>
        <taxon>Saccoglossus</taxon>
    </lineage>
</organism>
<feature type="chain" id="PRO_5045826845" evidence="7">
    <location>
        <begin position="19"/>
        <end position="508"/>
    </location>
</feature>
<evidence type="ECO:0000256" key="5">
    <source>
        <dbReference type="ARBA" id="ARBA00022837"/>
    </source>
</evidence>
<comment type="cofactor">
    <cofactor evidence="1">
        <name>Ca(2+)</name>
        <dbReference type="ChEBI" id="CHEBI:29108"/>
    </cofactor>
</comment>
<evidence type="ECO:0000259" key="8">
    <source>
        <dbReference type="Pfam" id="PF00884"/>
    </source>
</evidence>
<dbReference type="InterPro" id="IPR047115">
    <property type="entry name" value="ARSB"/>
</dbReference>
<dbReference type="CDD" id="cd16029">
    <property type="entry name" value="4-S"/>
    <property type="match status" value="1"/>
</dbReference>
<evidence type="ECO:0000256" key="4">
    <source>
        <dbReference type="ARBA" id="ARBA00022801"/>
    </source>
</evidence>
<evidence type="ECO:0000313" key="10">
    <source>
        <dbReference type="RefSeq" id="XP_002738066.1"/>
    </source>
</evidence>
<comment type="similarity">
    <text evidence="2">Belongs to the sulfatase family.</text>
</comment>
<dbReference type="PANTHER" id="PTHR10342">
    <property type="entry name" value="ARYLSULFATASE"/>
    <property type="match status" value="1"/>
</dbReference>
<evidence type="ECO:0000256" key="7">
    <source>
        <dbReference type="SAM" id="SignalP"/>
    </source>
</evidence>
<sequence length="508" mass="57077">MTISGVVVACILLRCAVARSSQPNIVFVLADELGWHDIGYHGSRVQTPHLDKLASEGIKLENYYVQPMCTPTRSQLMSGRYQIHTGLQHTVINPDQRSCLPLDEVTIAQKLKEAGYSTHMVGKWHLGHYTKGCLPTKRGFDSFFGFYNCAVDYYTYEKGKFCKFENETVLRMRGTDLWRNDEEHVAPYYQGHYQTHVLAKEAEDVIRKHNPSKPLFLYLAFGAVHVPLEVPKVYEDMYADVKDNSRRILLAMATCMDDSIADVTGALKDTGLWDNTIFIFSTDNGAATAYGGCSWPLKGGKTSLFEGGIRAVGFVTSPLLPPDMQGTENMELMHVSDWFPTLVHVAGGELSGTKPLDGYNQWETISLGRPSQRTEILINIDPLIPCEACANHTKWDHKKFDVHVHAAIRMGEWKLITGNPHHNYWVTPAEYPNMKNIYLNEPGKMVWLYNIAADPNEQDDLSDTFPGIVNILLDRLAEYNETAVPVQFPDCDTGADPARRGGSWGPWV</sequence>
<dbReference type="InterPro" id="IPR017850">
    <property type="entry name" value="Alkaline_phosphatase_core_sf"/>
</dbReference>
<dbReference type="Gene3D" id="3.30.1120.10">
    <property type="match status" value="1"/>
</dbReference>
<accession>A0ABM0GV95</accession>
<gene>
    <name evidence="10" type="primary">LOC100373276</name>
</gene>